<reference evidence="2 3" key="1">
    <citation type="submission" date="2019-03" db="EMBL/GenBank/DDBJ databases">
        <authorList>
            <person name="Kim M.K.M."/>
        </authorList>
    </citation>
    <scope>NUCLEOTIDE SEQUENCE [LARGE SCALE GENOMIC DNA]</scope>
    <source>
        <strain evidence="2 3">17J68-12</strain>
    </source>
</reference>
<dbReference type="RefSeq" id="WP_131448071.1">
    <property type="nucleotide sequence ID" value="NZ_SJZI01000008.1"/>
</dbReference>
<evidence type="ECO:0000256" key="1">
    <source>
        <dbReference type="SAM" id="SignalP"/>
    </source>
</evidence>
<evidence type="ECO:0008006" key="4">
    <source>
        <dbReference type="Google" id="ProtNLM"/>
    </source>
</evidence>
<gene>
    <name evidence="2" type="ORF">EPD60_06610</name>
</gene>
<proteinExistence type="predicted"/>
<evidence type="ECO:0000313" key="2">
    <source>
        <dbReference type="EMBL" id="TCJ17851.1"/>
    </source>
</evidence>
<dbReference type="OrthoDB" id="670350at2"/>
<dbReference type="Proteomes" id="UP000295334">
    <property type="component" value="Unassembled WGS sequence"/>
</dbReference>
<dbReference type="EMBL" id="SJZI01000008">
    <property type="protein sequence ID" value="TCJ17851.1"/>
    <property type="molecule type" value="Genomic_DNA"/>
</dbReference>
<protein>
    <recommendedName>
        <fullName evidence="4">Nuclear transport factor 2 family protein</fullName>
    </recommendedName>
</protein>
<sequence>MLLVKKLLLAFALLLCIGASAQNHATTIKVQAMDMGRNFMKNDFNGFVKYMHPNIIGFAGGQEKMKTRMDSAYTMMQRFGVSFKKYLIGTPSAIVSYKNQLQSVLPVSTVMKTPMGDLSVETAMIVISNDGGKSWWFIDTNVYRADKLKSILPDLSPDIVLPARSKPKLVQPANAN</sequence>
<name>A0A4R1BKE8_9BACT</name>
<evidence type="ECO:0000313" key="3">
    <source>
        <dbReference type="Proteomes" id="UP000295334"/>
    </source>
</evidence>
<keyword evidence="3" id="KW-1185">Reference proteome</keyword>
<dbReference type="AlphaFoldDB" id="A0A4R1BKE8"/>
<comment type="caution">
    <text evidence="2">The sequence shown here is derived from an EMBL/GenBank/DDBJ whole genome shotgun (WGS) entry which is preliminary data.</text>
</comment>
<feature type="chain" id="PRO_5020491287" description="Nuclear transport factor 2 family protein" evidence="1">
    <location>
        <begin position="22"/>
        <end position="176"/>
    </location>
</feature>
<feature type="signal peptide" evidence="1">
    <location>
        <begin position="1"/>
        <end position="21"/>
    </location>
</feature>
<organism evidence="2 3">
    <name type="scientific">Flaviaesturariibacter flavus</name>
    <dbReference type="NCBI Taxonomy" id="2502780"/>
    <lineage>
        <taxon>Bacteria</taxon>
        <taxon>Pseudomonadati</taxon>
        <taxon>Bacteroidota</taxon>
        <taxon>Chitinophagia</taxon>
        <taxon>Chitinophagales</taxon>
        <taxon>Chitinophagaceae</taxon>
        <taxon>Flaviaestuariibacter</taxon>
    </lineage>
</organism>
<accession>A0A4R1BKE8</accession>
<keyword evidence="1" id="KW-0732">Signal</keyword>